<dbReference type="CDD" id="cd00821">
    <property type="entry name" value="PH"/>
    <property type="match status" value="1"/>
</dbReference>
<dbReference type="EMBL" id="HBFA01015319">
    <property type="protein sequence ID" value="CAD8664774.1"/>
    <property type="molecule type" value="Transcribed_RNA"/>
</dbReference>
<feature type="region of interest" description="Disordered" evidence="3">
    <location>
        <begin position="412"/>
        <end position="445"/>
    </location>
</feature>
<dbReference type="GO" id="GO:0005829">
    <property type="term" value="C:cytosol"/>
    <property type="evidence" value="ECO:0007669"/>
    <property type="project" value="GOC"/>
</dbReference>
<dbReference type="PANTHER" id="PTHR22902:SF27">
    <property type="entry name" value="PLECKSTRIN HOMOLOGY DOMAIN-CONTAINING FAMILY A MEMBER 3"/>
    <property type="match status" value="1"/>
</dbReference>
<sequence length="445" mass="49027">MSSSEASNGDRTSPLMAGQLWKRSDHLKLWKPRHFYFGSMRVADGTFAPVLIYKEKETDEKARGHISLDGSVGLLPSGEEHPTLTCFYIHGPKKRYVLGAESLADAQAWVAAILTTVRASITAGMRSPISRLSQADSSTSEGAYTEPDMWEAYQRARLTCELQTPDTSTAIVPQGETSFAAANEADECLKETQSQLAKARRHSVEVRRFTLKAMAGALFVAVDAPVAGLIAACTVAQHTFRKRNQLKSTAQQLQVKQSDQRDERDLLASNLISTGRALEAKVKEQEQRIAELMRESEVKDQMLVEAHEELEEVRAELANARQLAAAGDERVAQLESRVAAADERHLDSEAKIDMILQQCRDQGDKIEKLQETVQSETARRAAVEAELRSLEAQSESMKKQLDEADSLLLRPFEMWGTAPPKPGKGADQSSVSFSSVEKEPLSGAD</sequence>
<keyword evidence="1" id="KW-0597">Phosphoprotein</keyword>
<dbReference type="SMART" id="SM00233">
    <property type="entry name" value="PH"/>
    <property type="match status" value="1"/>
</dbReference>
<dbReference type="Gene3D" id="2.30.29.30">
    <property type="entry name" value="Pleckstrin-homology domain (PH domain)/Phosphotyrosine-binding domain (PTB)"/>
    <property type="match status" value="1"/>
</dbReference>
<dbReference type="GO" id="GO:0005802">
    <property type="term" value="C:trans-Golgi network"/>
    <property type="evidence" value="ECO:0007669"/>
    <property type="project" value="TreeGrafter"/>
</dbReference>
<evidence type="ECO:0000256" key="3">
    <source>
        <dbReference type="SAM" id="MobiDB-lite"/>
    </source>
</evidence>
<dbReference type="GO" id="GO:0005769">
    <property type="term" value="C:early endosome"/>
    <property type="evidence" value="ECO:0007669"/>
    <property type="project" value="TreeGrafter"/>
</dbReference>
<evidence type="ECO:0000313" key="5">
    <source>
        <dbReference type="EMBL" id="CAD8664774.1"/>
    </source>
</evidence>
<evidence type="ECO:0000259" key="4">
    <source>
        <dbReference type="PROSITE" id="PS50003"/>
    </source>
</evidence>
<proteinExistence type="predicted"/>
<dbReference type="Pfam" id="PF00169">
    <property type="entry name" value="PH"/>
    <property type="match status" value="1"/>
</dbReference>
<dbReference type="PROSITE" id="PS50003">
    <property type="entry name" value="PH_DOMAIN"/>
    <property type="match status" value="1"/>
</dbReference>
<dbReference type="InterPro" id="IPR045188">
    <property type="entry name" value="Boi1/Boi2-like"/>
</dbReference>
<reference evidence="5" key="1">
    <citation type="submission" date="2021-01" db="EMBL/GenBank/DDBJ databases">
        <authorList>
            <person name="Corre E."/>
            <person name="Pelletier E."/>
            <person name="Niang G."/>
            <person name="Scheremetjew M."/>
            <person name="Finn R."/>
            <person name="Kale V."/>
            <person name="Holt S."/>
            <person name="Cochrane G."/>
            <person name="Meng A."/>
            <person name="Brown T."/>
            <person name="Cohen L."/>
        </authorList>
    </citation>
    <scope>NUCLEOTIDE SEQUENCE</scope>
    <source>
        <strain evidence="5">CCMP722</strain>
    </source>
</reference>
<dbReference type="GO" id="GO:0055037">
    <property type="term" value="C:recycling endosome"/>
    <property type="evidence" value="ECO:0007669"/>
    <property type="project" value="TreeGrafter"/>
</dbReference>
<evidence type="ECO:0000256" key="1">
    <source>
        <dbReference type="ARBA" id="ARBA00022553"/>
    </source>
</evidence>
<feature type="domain" description="PH" evidence="4">
    <location>
        <begin position="13"/>
        <end position="118"/>
    </location>
</feature>
<dbReference type="GO" id="GO:0001881">
    <property type="term" value="P:receptor recycling"/>
    <property type="evidence" value="ECO:0007669"/>
    <property type="project" value="TreeGrafter"/>
</dbReference>
<dbReference type="InterPro" id="IPR001849">
    <property type="entry name" value="PH_domain"/>
</dbReference>
<dbReference type="GO" id="GO:0042147">
    <property type="term" value="P:retrograde transport, endosome to Golgi"/>
    <property type="evidence" value="ECO:0007669"/>
    <property type="project" value="TreeGrafter"/>
</dbReference>
<dbReference type="PANTHER" id="PTHR22902">
    <property type="entry name" value="SESQUIPEDALIAN"/>
    <property type="match status" value="1"/>
</dbReference>
<feature type="coiled-coil region" evidence="2">
    <location>
        <begin position="243"/>
        <end position="407"/>
    </location>
</feature>
<dbReference type="InterPro" id="IPR011993">
    <property type="entry name" value="PH-like_dom_sf"/>
</dbReference>
<dbReference type="AlphaFoldDB" id="A0A7S0R1W5"/>
<protein>
    <recommendedName>
        <fullName evidence="4">PH domain-containing protein</fullName>
    </recommendedName>
</protein>
<dbReference type="GO" id="GO:0007032">
    <property type="term" value="P:endosome organization"/>
    <property type="evidence" value="ECO:0007669"/>
    <property type="project" value="TreeGrafter"/>
</dbReference>
<gene>
    <name evidence="5" type="ORF">POBO1169_LOCUS7899</name>
</gene>
<organism evidence="5">
    <name type="scientific">Pyramimonas obovata</name>
    <dbReference type="NCBI Taxonomy" id="1411642"/>
    <lineage>
        <taxon>Eukaryota</taxon>
        <taxon>Viridiplantae</taxon>
        <taxon>Chlorophyta</taxon>
        <taxon>Pyramimonadophyceae</taxon>
        <taxon>Pyramimonadales</taxon>
        <taxon>Pyramimonadaceae</taxon>
        <taxon>Pyramimonas</taxon>
        <taxon>Pyramimonas incertae sedis</taxon>
    </lineage>
</organism>
<keyword evidence="2" id="KW-0175">Coiled coil</keyword>
<dbReference type="SUPFAM" id="SSF50729">
    <property type="entry name" value="PH domain-like"/>
    <property type="match status" value="1"/>
</dbReference>
<feature type="compositionally biased region" description="Basic and acidic residues" evidence="3">
    <location>
        <begin position="436"/>
        <end position="445"/>
    </location>
</feature>
<accession>A0A7S0R1W5</accession>
<name>A0A7S0R1W5_9CHLO</name>
<evidence type="ECO:0000256" key="2">
    <source>
        <dbReference type="SAM" id="Coils"/>
    </source>
</evidence>